<dbReference type="Proteomes" id="UP000761380">
    <property type="component" value="Unassembled WGS sequence"/>
</dbReference>
<accession>A0A927WU15</accession>
<dbReference type="SMART" id="SM00710">
    <property type="entry name" value="PbH1"/>
    <property type="match status" value="8"/>
</dbReference>
<dbReference type="Gene3D" id="2.40.128.130">
    <property type="entry name" value="Autotransporter beta-domain"/>
    <property type="match status" value="1"/>
</dbReference>
<dbReference type="InterPro" id="IPR005546">
    <property type="entry name" value="Autotransporte_beta"/>
</dbReference>
<dbReference type="InterPro" id="IPR036709">
    <property type="entry name" value="Autotransporte_beta_dom_sf"/>
</dbReference>
<dbReference type="EMBL" id="SVBY01000036">
    <property type="protein sequence ID" value="MBE6092748.1"/>
    <property type="molecule type" value="Genomic_DNA"/>
</dbReference>
<organism evidence="2 3">
    <name type="scientific">Selenomonas ruminantium</name>
    <dbReference type="NCBI Taxonomy" id="971"/>
    <lineage>
        <taxon>Bacteria</taxon>
        <taxon>Bacillati</taxon>
        <taxon>Bacillota</taxon>
        <taxon>Negativicutes</taxon>
        <taxon>Selenomonadales</taxon>
        <taxon>Selenomonadaceae</taxon>
        <taxon>Selenomonas</taxon>
    </lineage>
</organism>
<gene>
    <name evidence="2" type="ORF">E7201_06230</name>
</gene>
<evidence type="ECO:0000313" key="2">
    <source>
        <dbReference type="EMBL" id="MBE6092748.1"/>
    </source>
</evidence>
<dbReference type="PROSITE" id="PS51208">
    <property type="entry name" value="AUTOTRANSPORTER"/>
    <property type="match status" value="1"/>
</dbReference>
<reference evidence="2" key="1">
    <citation type="submission" date="2019-04" db="EMBL/GenBank/DDBJ databases">
        <title>Evolution of Biomass-Degrading Anaerobic Consortia Revealed by Metagenomics.</title>
        <authorList>
            <person name="Peng X."/>
        </authorList>
    </citation>
    <scope>NUCLEOTIDE SEQUENCE</scope>
    <source>
        <strain evidence="2">SIG240</strain>
    </source>
</reference>
<proteinExistence type="predicted"/>
<name>A0A927WU15_SELRU</name>
<dbReference type="InterPro" id="IPR024973">
    <property type="entry name" value="ESPR"/>
</dbReference>
<protein>
    <recommendedName>
        <fullName evidence="1">Autotransporter domain-containing protein</fullName>
    </recommendedName>
</protein>
<dbReference type="SMART" id="SM00869">
    <property type="entry name" value="Autotransporter"/>
    <property type="match status" value="1"/>
</dbReference>
<dbReference type="SUPFAM" id="SSF103515">
    <property type="entry name" value="Autotransporter"/>
    <property type="match status" value="1"/>
</dbReference>
<evidence type="ECO:0000313" key="3">
    <source>
        <dbReference type="Proteomes" id="UP000761380"/>
    </source>
</evidence>
<dbReference type="Pfam" id="PF13018">
    <property type="entry name" value="ESPR"/>
    <property type="match status" value="1"/>
</dbReference>
<feature type="domain" description="Autotransporter" evidence="1">
    <location>
        <begin position="1594"/>
        <end position="1865"/>
    </location>
</feature>
<sequence>MIIFRVTLLKRVCVANEKEDSGSRRRSGNMNKIYKVVWSKVKHCYVVTSELAKRNSKGCGVRSLRMAAVSMGMAAALIGGIGGSVAEAAEGGRVEEGGSGTFPAENGRYYSAENLYWNPSTKSVTVTASSIGSDGNPVSTKIDGKRYIIGNVVYQSSTTNVLVDAETAKFKFEGGTLKRYYTNPGMIAQQYQQHIEGYSDANKDVSGYSVTVDMGSSGSESKDKVYGGYSQFGKASDNSVTVKSGLLNWVCGGYSFSGAATGNSVTMTGGTVRENVEGGVSYSGSADAEGNEVTISGGTVNAFVVGAFVYTSTGNAKNNKVTVSGTTVVDSDVQGAEVAGGGNAIGNSVTIDGGTVKKSGAGGFTIGKAVNAGSVEENDITMKGGSVNNLYGGCSNGYSYDGGEYYNSGAVTDNTVTISGGSVGTNVIGGESYSNSAASGDANNNTVTVTIETGETTIGNDVIGGLSKSETGVTGNANSNVVTISGGMISGGVYGGKSFTVLTSGKAKNANNNEVTVSGGTINGGIYGGYGYSAATGNTVKIKDGTIGKSGSDVGFLVFGGYANDSNQNNVIITGGTVHGDVVGGYASSDAVGNTVTLSNCTINGSVYGSYTIDGETKNNTVNLTGKVSGLDGKYSVVSGGDYARTGNELHIGGTKDGSITGAWQGMTGDVVTNKISSVGKFESIVYHSVKWDDKVPAMEVNTLYDVGAIDITKLEFTGSASSGTMSLLKATGEDADLSTIKLNYQGGQGKEITTDGVVISGGTPTTEKEGVNGVKLTSTSSNKVLLASDKKAINYSKGATIVSRITFGEFDKAKETRNLTGVSFAGTNTVDADGLSFKATSDALKMNDSITLLNNATGITTTVDNPTGKKIAINYAEQGIVFDALATGDVTSTGTAVNYTVGSVTVKNIDVSKWKGSPATVTESWDTKNAEVKTNGISVTGMNPGDAKPILTAASGSDFSNVTLDSGAWQEGGAITNKAENGVEIAGTTTGGGVKVSDDKSQLIYQQDKKNVTGITLGAFDASQAARSFGSSDDLRSATINAEGFSISNLDATKTSVVVVDATNAIKDDSSGATLKKFEKQNVGDAVAFEDKIAETVLTFSGTHQDVLEQNDAQTQILYTVGNKNVSDVKFDGAVAWSDSAYYTNDKTKYKFVGATKVDADKLVVNGTTSTALKADGTSSMMLLSATGLQTGGDFTDQSAANKEASTVTVNYSDATSGIAYGAEAKGAVVVEPGAVKYNINEVKVKTVDLANWNGTPVYLASGDTSTWTAADKSVAVNNADAITVTPTKTQAILTAESGMFQDVNVAKTTVAFDPVTENGVTLTGTKTNSIQTTKTKVDNDTVSYVVGKKDVKSIVIGAIEWGGKALDGSSADYNYEAASVDSSKFDINNPDKVEANVAKILLEANDTLKDMTKDVNASYNDYEVTTGVLMNGMITGSLSKSGNNIVFTAAENKATDLTFGKVEWTGSNPLIDHKTTLKNVSFDGATVDTSNIDFYKEMYIGADQTMTLVSDFGGEANITPESTKYMVGTAYEGESETKLEGNNLILRTKTAAGLSEQTHKTVMAMEAGMALLAGGNEHIGKALESLGDVVNQGSDGISVGVSIGGSGNRYETGSHLNLNSWNAVLAIGAKRELKQGTLEYGIFGEYGKGSYKLHNDDGGTGDGDAHYAGGGLMAKWTNKHDVYAEASFRMGRMSDSTKNLLYDAMGNGYGYDVHANYFGAHLGVGKIFRYKGGKSLDVYGKYFYTKRDGVDFAAGGSSYSLDSVASSLLRIGARYGTTDKKWNWYGGLAYEYEFDGKSDGTVSAGGVSAAIRAASIKGSSVRGEIGMKMNATSTNPWQVDVSLYGYGGKHRGFGGNVNVAYMF</sequence>
<dbReference type="InterPro" id="IPR006626">
    <property type="entry name" value="PbH1"/>
</dbReference>
<evidence type="ECO:0000259" key="1">
    <source>
        <dbReference type="PROSITE" id="PS51208"/>
    </source>
</evidence>
<comment type="caution">
    <text evidence="2">The sequence shown here is derived from an EMBL/GenBank/DDBJ whole genome shotgun (WGS) entry which is preliminary data.</text>
</comment>